<evidence type="ECO:0000313" key="3">
    <source>
        <dbReference type="Proteomes" id="UP001595897"/>
    </source>
</evidence>
<dbReference type="InterPro" id="IPR011004">
    <property type="entry name" value="Trimer_LpxA-like_sf"/>
</dbReference>
<accession>A0ABV9LUF9</accession>
<feature type="transmembrane region" description="Helical" evidence="1">
    <location>
        <begin position="12"/>
        <end position="32"/>
    </location>
</feature>
<dbReference type="RefSeq" id="WP_382407324.1">
    <property type="nucleotide sequence ID" value="NZ_JBHSGU010000002.1"/>
</dbReference>
<keyword evidence="1" id="KW-1133">Transmembrane helix</keyword>
<dbReference type="PANTHER" id="PTHR23416">
    <property type="entry name" value="SIALIC ACID SYNTHASE-RELATED"/>
    <property type="match status" value="1"/>
</dbReference>
<gene>
    <name evidence="2" type="ORF">ACFO4O_08300</name>
</gene>
<keyword evidence="1" id="KW-0472">Membrane</keyword>
<dbReference type="Pfam" id="PF14602">
    <property type="entry name" value="Hexapep_2"/>
    <property type="match status" value="1"/>
</dbReference>
<dbReference type="InterPro" id="IPR001451">
    <property type="entry name" value="Hexapep"/>
</dbReference>
<evidence type="ECO:0000256" key="1">
    <source>
        <dbReference type="SAM" id="Phobius"/>
    </source>
</evidence>
<dbReference type="EMBL" id="JBHSGU010000002">
    <property type="protein sequence ID" value="MFC4700152.1"/>
    <property type="molecule type" value="Genomic_DNA"/>
</dbReference>
<evidence type="ECO:0000313" key="2">
    <source>
        <dbReference type="EMBL" id="MFC4700152.1"/>
    </source>
</evidence>
<dbReference type="SUPFAM" id="SSF51161">
    <property type="entry name" value="Trimeric LpxA-like enzymes"/>
    <property type="match status" value="1"/>
</dbReference>
<keyword evidence="3" id="KW-1185">Reference proteome</keyword>
<reference evidence="3" key="1">
    <citation type="journal article" date="2019" name="Int. J. Syst. Evol. Microbiol.">
        <title>The Global Catalogue of Microorganisms (GCM) 10K type strain sequencing project: providing services to taxonomists for standard genome sequencing and annotation.</title>
        <authorList>
            <consortium name="The Broad Institute Genomics Platform"/>
            <consortium name="The Broad Institute Genome Sequencing Center for Infectious Disease"/>
            <person name="Wu L."/>
            <person name="Ma J."/>
        </authorList>
    </citation>
    <scope>NUCLEOTIDE SEQUENCE [LARGE SCALE GENOMIC DNA]</scope>
    <source>
        <strain evidence="3">KACC 12507</strain>
    </source>
</reference>
<dbReference type="InterPro" id="IPR051159">
    <property type="entry name" value="Hexapeptide_acetyltransf"/>
</dbReference>
<keyword evidence="2" id="KW-0012">Acyltransferase</keyword>
<dbReference type="Proteomes" id="UP001595897">
    <property type="component" value="Unassembled WGS sequence"/>
</dbReference>
<sequence length="192" mass="20585">MRQVIKIVLQSLAALIMLPFTLIFFLLALLGGKDEAISSMSQLLSLLPGKIGAYLRAGFYRFTLKQFHPSVFIGFGTVFSQADIEISEGVYIGPQCNIGLCSIGKDTLIGSGVHIMSGKKQHNFDNPDVPIRDQGGHFEKITIGENCWLGNCALLMASVGDRCVVAAGAVVAQEFDGNVLIAGNPGQQLKTL</sequence>
<protein>
    <submittedName>
        <fullName evidence="2">Acyltransferase</fullName>
    </submittedName>
</protein>
<proteinExistence type="predicted"/>
<name>A0ABV9LUF9_9ALTE</name>
<dbReference type="Gene3D" id="2.160.10.10">
    <property type="entry name" value="Hexapeptide repeat proteins"/>
    <property type="match status" value="1"/>
</dbReference>
<organism evidence="2 3">
    <name type="scientific">Glaciecola siphonariae</name>
    <dbReference type="NCBI Taxonomy" id="521012"/>
    <lineage>
        <taxon>Bacteria</taxon>
        <taxon>Pseudomonadati</taxon>
        <taxon>Pseudomonadota</taxon>
        <taxon>Gammaproteobacteria</taxon>
        <taxon>Alteromonadales</taxon>
        <taxon>Alteromonadaceae</taxon>
        <taxon>Glaciecola</taxon>
    </lineage>
</organism>
<keyword evidence="2" id="KW-0808">Transferase</keyword>
<keyword evidence="1" id="KW-0812">Transmembrane</keyword>
<comment type="caution">
    <text evidence="2">The sequence shown here is derived from an EMBL/GenBank/DDBJ whole genome shotgun (WGS) entry which is preliminary data.</text>
</comment>
<dbReference type="GO" id="GO:0016746">
    <property type="term" value="F:acyltransferase activity"/>
    <property type="evidence" value="ECO:0007669"/>
    <property type="project" value="UniProtKB-KW"/>
</dbReference>